<organism evidence="2">
    <name type="scientific">marine metagenome</name>
    <dbReference type="NCBI Taxonomy" id="408172"/>
    <lineage>
        <taxon>unclassified sequences</taxon>
        <taxon>metagenomes</taxon>
        <taxon>ecological metagenomes</taxon>
    </lineage>
</organism>
<evidence type="ECO:0000313" key="2">
    <source>
        <dbReference type="EMBL" id="SVA21868.1"/>
    </source>
</evidence>
<dbReference type="AlphaFoldDB" id="A0A381U2N1"/>
<feature type="region of interest" description="Disordered" evidence="1">
    <location>
        <begin position="12"/>
        <end position="44"/>
    </location>
</feature>
<gene>
    <name evidence="2" type="ORF">METZ01_LOCUS74722</name>
</gene>
<protein>
    <submittedName>
        <fullName evidence="2">Uncharacterized protein</fullName>
    </submittedName>
</protein>
<name>A0A381U2N1_9ZZZZ</name>
<reference evidence="2" key="1">
    <citation type="submission" date="2018-05" db="EMBL/GenBank/DDBJ databases">
        <authorList>
            <person name="Lanie J.A."/>
            <person name="Ng W.-L."/>
            <person name="Kazmierczak K.M."/>
            <person name="Andrzejewski T.M."/>
            <person name="Davidsen T.M."/>
            <person name="Wayne K.J."/>
            <person name="Tettelin H."/>
            <person name="Glass J.I."/>
            <person name="Rusch D."/>
            <person name="Podicherti R."/>
            <person name="Tsui H.-C.T."/>
            <person name="Winkler M.E."/>
        </authorList>
    </citation>
    <scope>NUCLEOTIDE SEQUENCE</scope>
</reference>
<proteinExistence type="predicted"/>
<dbReference type="EMBL" id="UINC01005523">
    <property type="protein sequence ID" value="SVA21868.1"/>
    <property type="molecule type" value="Genomic_DNA"/>
</dbReference>
<accession>A0A381U2N1</accession>
<sequence length="44" mass="4680">MNLAQFPKFFSGGYSMGETPDPIPNSVVKPYSANGTARETSVGE</sequence>
<evidence type="ECO:0000256" key="1">
    <source>
        <dbReference type="SAM" id="MobiDB-lite"/>
    </source>
</evidence>
<feature type="compositionally biased region" description="Polar residues" evidence="1">
    <location>
        <begin position="33"/>
        <end position="44"/>
    </location>
</feature>